<sequence>MSPATNQTKVKATSCVSGSSPPHGRVSRIIKAYPTQTDFHPWSVVGPDRLTSSKLRSRSQTCEFLATLVRRFISNDGHCLMRFLGTIARYPDLCTADQCERPLRAGPLALHVMRSRISHQPEQT</sequence>
<dbReference type="Proteomes" id="UP001283361">
    <property type="component" value="Unassembled WGS sequence"/>
</dbReference>
<dbReference type="AlphaFoldDB" id="A0AAE1DEZ5"/>
<evidence type="ECO:0000313" key="3">
    <source>
        <dbReference type="Proteomes" id="UP001283361"/>
    </source>
</evidence>
<dbReference type="EMBL" id="JAWDGP010004076">
    <property type="protein sequence ID" value="KAK3768032.1"/>
    <property type="molecule type" value="Genomic_DNA"/>
</dbReference>
<comment type="caution">
    <text evidence="2">The sequence shown here is derived from an EMBL/GenBank/DDBJ whole genome shotgun (WGS) entry which is preliminary data.</text>
</comment>
<protein>
    <submittedName>
        <fullName evidence="2">Uncharacterized protein</fullName>
    </submittedName>
</protein>
<feature type="compositionally biased region" description="Polar residues" evidence="1">
    <location>
        <begin position="1"/>
        <end position="20"/>
    </location>
</feature>
<name>A0AAE1DEZ5_9GAST</name>
<evidence type="ECO:0000256" key="1">
    <source>
        <dbReference type="SAM" id="MobiDB-lite"/>
    </source>
</evidence>
<reference evidence="2" key="1">
    <citation type="journal article" date="2023" name="G3 (Bethesda)">
        <title>A reference genome for the long-term kleptoplast-retaining sea slug Elysia crispata morphotype clarki.</title>
        <authorList>
            <person name="Eastman K.E."/>
            <person name="Pendleton A.L."/>
            <person name="Shaikh M.A."/>
            <person name="Suttiyut T."/>
            <person name="Ogas R."/>
            <person name="Tomko P."/>
            <person name="Gavelis G."/>
            <person name="Widhalm J.R."/>
            <person name="Wisecaver J.H."/>
        </authorList>
    </citation>
    <scope>NUCLEOTIDE SEQUENCE</scope>
    <source>
        <strain evidence="2">ECLA1</strain>
    </source>
</reference>
<evidence type="ECO:0000313" key="2">
    <source>
        <dbReference type="EMBL" id="KAK3768032.1"/>
    </source>
</evidence>
<keyword evidence="3" id="KW-1185">Reference proteome</keyword>
<accession>A0AAE1DEZ5</accession>
<proteinExistence type="predicted"/>
<feature type="region of interest" description="Disordered" evidence="1">
    <location>
        <begin position="1"/>
        <end position="26"/>
    </location>
</feature>
<gene>
    <name evidence="2" type="ORF">RRG08_007508</name>
</gene>
<organism evidence="2 3">
    <name type="scientific">Elysia crispata</name>
    <name type="common">lettuce slug</name>
    <dbReference type="NCBI Taxonomy" id="231223"/>
    <lineage>
        <taxon>Eukaryota</taxon>
        <taxon>Metazoa</taxon>
        <taxon>Spiralia</taxon>
        <taxon>Lophotrochozoa</taxon>
        <taxon>Mollusca</taxon>
        <taxon>Gastropoda</taxon>
        <taxon>Heterobranchia</taxon>
        <taxon>Euthyneura</taxon>
        <taxon>Panpulmonata</taxon>
        <taxon>Sacoglossa</taxon>
        <taxon>Placobranchoidea</taxon>
        <taxon>Plakobranchidae</taxon>
        <taxon>Elysia</taxon>
    </lineage>
</organism>